<dbReference type="EMBL" id="OCND01000002">
    <property type="protein sequence ID" value="SOD53625.1"/>
    <property type="molecule type" value="Genomic_DNA"/>
</dbReference>
<dbReference type="Proteomes" id="UP000219374">
    <property type="component" value="Unassembled WGS sequence"/>
</dbReference>
<evidence type="ECO:0000313" key="2">
    <source>
        <dbReference type="Proteomes" id="UP000219374"/>
    </source>
</evidence>
<sequence>MKQHTSATPGNSPARHIATYFGAIADTLDWEYTDWQALSARLQASGTPIGQLTLHQVHVAITGTVRSAHKAGA</sequence>
<dbReference type="OrthoDB" id="6053227at2"/>
<proteinExistence type="predicted"/>
<gene>
    <name evidence="1" type="ORF">SAMN06296416_102505</name>
</gene>
<dbReference type="AlphaFoldDB" id="A0A286D4P4"/>
<reference evidence="1 2" key="1">
    <citation type="submission" date="2017-09" db="EMBL/GenBank/DDBJ databases">
        <authorList>
            <person name="Ehlers B."/>
            <person name="Leendertz F.H."/>
        </authorList>
    </citation>
    <scope>NUCLEOTIDE SEQUENCE [LARGE SCALE GENOMIC DNA]</scope>
    <source>
        <strain evidence="1 2">CGMCC 1.10978</strain>
    </source>
</reference>
<name>A0A286D4P4_9GAMM</name>
<keyword evidence="2" id="KW-1185">Reference proteome</keyword>
<protein>
    <submittedName>
        <fullName evidence="1">Uncharacterized protein</fullName>
    </submittedName>
</protein>
<accession>A0A286D4P4</accession>
<dbReference type="RefSeq" id="WP_097121244.1">
    <property type="nucleotide sequence ID" value="NZ_OCND01000002.1"/>
</dbReference>
<organism evidence="1 2">
    <name type="scientific">Pseudoxanthomonas wuyuanensis</name>
    <dbReference type="NCBI Taxonomy" id="1073196"/>
    <lineage>
        <taxon>Bacteria</taxon>
        <taxon>Pseudomonadati</taxon>
        <taxon>Pseudomonadota</taxon>
        <taxon>Gammaproteobacteria</taxon>
        <taxon>Lysobacterales</taxon>
        <taxon>Lysobacteraceae</taxon>
        <taxon>Pseudoxanthomonas</taxon>
    </lineage>
</organism>
<evidence type="ECO:0000313" key="1">
    <source>
        <dbReference type="EMBL" id="SOD53625.1"/>
    </source>
</evidence>